<dbReference type="PANTHER" id="PTHR35936">
    <property type="entry name" value="MEMBRANE-BOUND LYTIC MUREIN TRANSGLYCOSYLASE F"/>
    <property type="match status" value="1"/>
</dbReference>
<keyword evidence="4" id="KW-1185">Reference proteome</keyword>
<evidence type="ECO:0000313" key="3">
    <source>
        <dbReference type="EMBL" id="ONN27019.1"/>
    </source>
</evidence>
<gene>
    <name evidence="3" type="ORF">XJ44_04295</name>
</gene>
<reference evidence="3 4" key="1">
    <citation type="submission" date="2015-06" db="EMBL/GenBank/DDBJ databases">
        <title>Genome sequencing of Thermotogales isolates from hydrothermal vents.</title>
        <authorList>
            <person name="Haverkamp T.H."/>
            <person name="Kublanov I.V."/>
            <person name="Nesbo C.L."/>
        </authorList>
    </citation>
    <scope>NUCLEOTIDE SEQUENCE [LARGE SCALE GENOMIC DNA]</scope>
    <source>
        <strain evidence="4">ik275mar</strain>
    </source>
</reference>
<evidence type="ECO:0000313" key="4">
    <source>
        <dbReference type="Proteomes" id="UP000242616"/>
    </source>
</evidence>
<dbReference type="InterPro" id="IPR001638">
    <property type="entry name" value="Solute-binding_3/MltF_N"/>
</dbReference>
<proteinExistence type="predicted"/>
<dbReference type="Pfam" id="PF00497">
    <property type="entry name" value="SBP_bac_3"/>
    <property type="match status" value="1"/>
</dbReference>
<comment type="caution">
    <text evidence="3">The sequence shown here is derived from an EMBL/GenBank/DDBJ whole genome shotgun (WGS) entry which is preliminary data.</text>
</comment>
<evidence type="ECO:0000256" key="1">
    <source>
        <dbReference type="ARBA" id="ARBA00022729"/>
    </source>
</evidence>
<dbReference type="RefSeq" id="WP_077198189.1">
    <property type="nucleotide sequence ID" value="NZ_LBFC01000018.1"/>
</dbReference>
<evidence type="ECO:0000259" key="2">
    <source>
        <dbReference type="Pfam" id="PF00497"/>
    </source>
</evidence>
<protein>
    <recommendedName>
        <fullName evidence="2">Solute-binding protein family 3/N-terminal domain-containing protein</fullName>
    </recommendedName>
</protein>
<feature type="domain" description="Solute-binding protein family 3/N-terminal" evidence="2">
    <location>
        <begin position="42"/>
        <end position="189"/>
    </location>
</feature>
<dbReference type="Proteomes" id="UP000242616">
    <property type="component" value="Unassembled WGS sequence"/>
</dbReference>
<sequence>MKRIIFVFLLFSVMLFSRTFMEILDSREILIATRNIPSETIYFPGNEKYPGFCYELASGFAKYLGISPKIYVVEKFSEYFSPDFFEKVDMIADILTVTPERKKLMIMIPFVKNNEIFISREDIKATSLKDFKGKRVITYEDFAYYKTLLNLLEENNIDYVINKVIYENNKLKFITHNPVDKDKVEILLVPKGYRYSPYFVIIQLLENNADISIFDSLSFVQKYFKAQFLRNEVKPLFSASRGFLAFGFKDKLLAREFKKYLESTDFNALFFKYFGIHYEDYLEMIGD</sequence>
<organism evidence="3 4">
    <name type="scientific">Thermosipho affectus</name>
    <dbReference type="NCBI Taxonomy" id="660294"/>
    <lineage>
        <taxon>Bacteria</taxon>
        <taxon>Thermotogati</taxon>
        <taxon>Thermotogota</taxon>
        <taxon>Thermotogae</taxon>
        <taxon>Thermotogales</taxon>
        <taxon>Fervidobacteriaceae</taxon>
        <taxon>Thermosipho</taxon>
    </lineage>
</organism>
<dbReference type="Gene3D" id="3.40.190.10">
    <property type="entry name" value="Periplasmic binding protein-like II"/>
    <property type="match status" value="2"/>
</dbReference>
<keyword evidence="1" id="KW-0732">Signal</keyword>
<dbReference type="SUPFAM" id="SSF53850">
    <property type="entry name" value="Periplasmic binding protein-like II"/>
    <property type="match status" value="1"/>
</dbReference>
<accession>A0ABX3II79</accession>
<dbReference type="EMBL" id="LBFC01000018">
    <property type="protein sequence ID" value="ONN27019.1"/>
    <property type="molecule type" value="Genomic_DNA"/>
</dbReference>
<name>A0ABX3II79_9BACT</name>